<protein>
    <submittedName>
        <fullName evidence="2">Uncharacterized protein</fullName>
    </submittedName>
</protein>
<evidence type="ECO:0000256" key="1">
    <source>
        <dbReference type="SAM" id="Phobius"/>
    </source>
</evidence>
<keyword evidence="1" id="KW-0812">Transmembrane</keyword>
<dbReference type="EnsemblMetazoa" id="GPAI014405-RA">
    <property type="protein sequence ID" value="GPAI014405-PA"/>
    <property type="gene ID" value="GPAI014405"/>
</dbReference>
<feature type="transmembrane region" description="Helical" evidence="1">
    <location>
        <begin position="222"/>
        <end position="241"/>
    </location>
</feature>
<keyword evidence="1" id="KW-1133">Transmembrane helix</keyword>
<proteinExistence type="predicted"/>
<dbReference type="AlphaFoldDB" id="A0A1A9ZGZ5"/>
<dbReference type="VEuPathDB" id="VectorBase:GPAI014405"/>
<evidence type="ECO:0000313" key="2">
    <source>
        <dbReference type="EnsemblMetazoa" id="GPAI014405-PA"/>
    </source>
</evidence>
<reference evidence="2" key="2">
    <citation type="submission" date="2020-05" db="UniProtKB">
        <authorList>
            <consortium name="EnsemblMetazoa"/>
        </authorList>
    </citation>
    <scope>IDENTIFICATION</scope>
    <source>
        <strain evidence="2">IAEA</strain>
    </source>
</reference>
<dbReference type="Proteomes" id="UP000092445">
    <property type="component" value="Unassembled WGS sequence"/>
</dbReference>
<feature type="transmembrane region" description="Helical" evidence="1">
    <location>
        <begin position="120"/>
        <end position="145"/>
    </location>
</feature>
<keyword evidence="3" id="KW-1185">Reference proteome</keyword>
<reference evidence="3" key="1">
    <citation type="submission" date="2014-03" db="EMBL/GenBank/DDBJ databases">
        <authorList>
            <person name="Aksoy S."/>
            <person name="Warren W."/>
            <person name="Wilson R.K."/>
        </authorList>
    </citation>
    <scope>NUCLEOTIDE SEQUENCE [LARGE SCALE GENOMIC DNA]</scope>
    <source>
        <strain evidence="3">IAEA</strain>
    </source>
</reference>
<evidence type="ECO:0000313" key="3">
    <source>
        <dbReference type="Proteomes" id="UP000092445"/>
    </source>
</evidence>
<sequence length="277" mass="31623">MECVTLKTNSSVKCVVSNNFYNAIHVFVDLSEGKKVDGISRILFLTSQFYANLNETYSKHPFPGIVRIYYRCCISLNRCDDSAQRTMTCVLMVIYEHRHHAVRTHHDIKDNFTAIQISRYLTMASLITPVMPTGHMLVLILNYVLFVKELYITSDCSPQREDAKENIPKISECKIVGRDEEKETKKKENLTDAVHKNNYASQQTNIALVLLGDRNLKKSKQLLPLLLYIITIGYGCYMIEYDRTSLDIQMRTRSPGCSSGLCGNSSNKYLKITLLVV</sequence>
<keyword evidence="1" id="KW-0472">Membrane</keyword>
<name>A0A1A9ZGZ5_GLOPL</name>
<organism evidence="2 3">
    <name type="scientific">Glossina pallidipes</name>
    <name type="common">Tsetse fly</name>
    <dbReference type="NCBI Taxonomy" id="7398"/>
    <lineage>
        <taxon>Eukaryota</taxon>
        <taxon>Metazoa</taxon>
        <taxon>Ecdysozoa</taxon>
        <taxon>Arthropoda</taxon>
        <taxon>Hexapoda</taxon>
        <taxon>Insecta</taxon>
        <taxon>Pterygota</taxon>
        <taxon>Neoptera</taxon>
        <taxon>Endopterygota</taxon>
        <taxon>Diptera</taxon>
        <taxon>Brachycera</taxon>
        <taxon>Muscomorpha</taxon>
        <taxon>Hippoboscoidea</taxon>
        <taxon>Glossinidae</taxon>
        <taxon>Glossina</taxon>
    </lineage>
</organism>
<accession>A0A1A9ZGZ5</accession>